<reference evidence="10" key="1">
    <citation type="submission" date="2016-04" db="EMBL/GenBank/DDBJ databases">
        <title>The genome sequence project of a novel Fervidobacterium isolate from a hot spring in Thailand.</title>
        <authorList>
            <person name="Gonzalez J.M."/>
            <person name="Cuecas A."/>
            <person name="Kanoksilapatham W."/>
        </authorList>
    </citation>
    <scope>NUCLEOTIDE SEQUENCE [LARGE SCALE GENOMIC DNA]</scope>
    <source>
        <strain evidence="10">FC2004</strain>
    </source>
</reference>
<protein>
    <recommendedName>
        <fullName evidence="4 8">Probable 2-phosphosulfolactate phosphatase</fullName>
        <ecNumber evidence="3 8">3.1.3.71</ecNumber>
    </recommendedName>
</protein>
<comment type="caution">
    <text evidence="9">The sequence shown here is derived from an EMBL/GenBank/DDBJ whole genome shotgun (WGS) entry which is preliminary data.</text>
</comment>
<gene>
    <name evidence="8" type="primary">comB</name>
    <name evidence="9" type="ORF">A4H02_02965</name>
</gene>
<evidence type="ECO:0000256" key="7">
    <source>
        <dbReference type="ARBA" id="ARBA00033711"/>
    </source>
</evidence>
<proteinExistence type="inferred from homology"/>
<dbReference type="STRING" id="1008305.A4H02_02965"/>
<organism evidence="9 10">
    <name type="scientific">Fervidobacterium thailandense</name>
    <dbReference type="NCBI Taxonomy" id="1008305"/>
    <lineage>
        <taxon>Bacteria</taxon>
        <taxon>Thermotogati</taxon>
        <taxon>Thermotogota</taxon>
        <taxon>Thermotogae</taxon>
        <taxon>Thermotogales</taxon>
        <taxon>Fervidobacteriaceae</taxon>
        <taxon>Fervidobacterium</taxon>
    </lineage>
</organism>
<dbReference type="Proteomes" id="UP000094570">
    <property type="component" value="Unassembled WGS sequence"/>
</dbReference>
<accession>A0A1E3G3J7</accession>
<dbReference type="InterPro" id="IPR005238">
    <property type="entry name" value="ComB-like"/>
</dbReference>
<dbReference type="PANTHER" id="PTHR37311">
    <property type="entry name" value="2-PHOSPHOSULFOLACTATE PHOSPHATASE-RELATED"/>
    <property type="match status" value="1"/>
</dbReference>
<dbReference type="GO" id="GO:0050532">
    <property type="term" value="F:2-phosphosulfolactate phosphatase activity"/>
    <property type="evidence" value="ECO:0007669"/>
    <property type="project" value="UniProtKB-UniRule"/>
</dbReference>
<dbReference type="EMBL" id="LWAF01000003">
    <property type="protein sequence ID" value="ODN30846.1"/>
    <property type="molecule type" value="Genomic_DNA"/>
</dbReference>
<dbReference type="InterPro" id="IPR036702">
    <property type="entry name" value="ComB-like_sf"/>
</dbReference>
<comment type="similarity">
    <text evidence="2 8">Belongs to the ComB family.</text>
</comment>
<dbReference type="GO" id="GO:0050545">
    <property type="term" value="F:sulfopyruvate decarboxylase activity"/>
    <property type="evidence" value="ECO:0007669"/>
    <property type="project" value="TreeGrafter"/>
</dbReference>
<comment type="cofactor">
    <cofactor evidence="1 8">
        <name>Mg(2+)</name>
        <dbReference type="ChEBI" id="CHEBI:18420"/>
    </cofactor>
</comment>
<comment type="catalytic activity">
    <reaction evidence="7 8">
        <text>(2R)-O-phospho-3-sulfolactate + H2O = (2R)-3-sulfolactate + phosphate</text>
        <dbReference type="Rhea" id="RHEA:23416"/>
        <dbReference type="ChEBI" id="CHEBI:15377"/>
        <dbReference type="ChEBI" id="CHEBI:15597"/>
        <dbReference type="ChEBI" id="CHEBI:43474"/>
        <dbReference type="ChEBI" id="CHEBI:58738"/>
        <dbReference type="EC" id="3.1.3.71"/>
    </reaction>
</comment>
<keyword evidence="10" id="KW-1185">Reference proteome</keyword>
<dbReference type="HAMAP" id="MF_00490">
    <property type="entry name" value="ComB"/>
    <property type="match status" value="1"/>
</dbReference>
<sequence>MDVLFLPDLRPTWDLEYDTAVVIDVLRATTTIVTALANGALEVVPVASLEEAMEFGKRGYLVCGERGGLKPPEFDLGNSPLDYTRDRVEGRKICITTSNGTKAILCALNFSKRVFLGSFLNLSTLAERLKNVEKIIIICAGNEKTVSFEDCLLAGAIVSKLVGADVSSNGPNESGKFFLSDSAMIVKYLWESVRFPNFHGVHAKKLRELGFSEDVEFAKSVDLYSVVPEFDGNKIVPTNR</sequence>
<keyword evidence="6 8" id="KW-0460">Magnesium</keyword>
<evidence type="ECO:0000256" key="2">
    <source>
        <dbReference type="ARBA" id="ARBA00009997"/>
    </source>
</evidence>
<dbReference type="SUPFAM" id="SSF142823">
    <property type="entry name" value="ComB-like"/>
    <property type="match status" value="1"/>
</dbReference>
<evidence type="ECO:0000256" key="6">
    <source>
        <dbReference type="ARBA" id="ARBA00022842"/>
    </source>
</evidence>
<evidence type="ECO:0000256" key="8">
    <source>
        <dbReference type="HAMAP-Rule" id="MF_00490"/>
    </source>
</evidence>
<dbReference type="Pfam" id="PF04029">
    <property type="entry name" value="2-ph_phosp"/>
    <property type="match status" value="1"/>
</dbReference>
<dbReference type="Gene3D" id="3.90.1560.10">
    <property type="entry name" value="ComB-like"/>
    <property type="match status" value="1"/>
</dbReference>
<evidence type="ECO:0000313" key="10">
    <source>
        <dbReference type="Proteomes" id="UP000094570"/>
    </source>
</evidence>
<evidence type="ECO:0000256" key="5">
    <source>
        <dbReference type="ARBA" id="ARBA00022801"/>
    </source>
</evidence>
<evidence type="ECO:0000256" key="3">
    <source>
        <dbReference type="ARBA" id="ARBA00012953"/>
    </source>
</evidence>
<dbReference type="EC" id="3.1.3.71" evidence="3 8"/>
<evidence type="ECO:0000256" key="4">
    <source>
        <dbReference type="ARBA" id="ARBA00021948"/>
    </source>
</evidence>
<dbReference type="AlphaFoldDB" id="A0A1E3G3J7"/>
<name>A0A1E3G3J7_9BACT</name>
<evidence type="ECO:0000256" key="1">
    <source>
        <dbReference type="ARBA" id="ARBA00001946"/>
    </source>
</evidence>
<evidence type="ECO:0000313" key="9">
    <source>
        <dbReference type="EMBL" id="ODN30846.1"/>
    </source>
</evidence>
<dbReference type="GO" id="GO:0000287">
    <property type="term" value="F:magnesium ion binding"/>
    <property type="evidence" value="ECO:0007669"/>
    <property type="project" value="UniProtKB-UniRule"/>
</dbReference>
<dbReference type="PANTHER" id="PTHR37311:SF1">
    <property type="entry name" value="2-PHOSPHOSULFOLACTATE PHOSPHATASE-RELATED"/>
    <property type="match status" value="1"/>
</dbReference>
<keyword evidence="5 8" id="KW-0378">Hydrolase</keyword>